<reference evidence="1 2" key="1">
    <citation type="submission" date="2006-03" db="EMBL/GenBank/DDBJ databases">
        <title>Complete sequence of Shewanella denitrificans OS217.</title>
        <authorList>
            <consortium name="US DOE Joint Genome Institute"/>
            <person name="Copeland A."/>
            <person name="Lucas S."/>
            <person name="Lapidus A."/>
            <person name="Barry K."/>
            <person name="Detter J.C."/>
            <person name="Glavina del Rio T."/>
            <person name="Hammon N."/>
            <person name="Israni S."/>
            <person name="Dalin E."/>
            <person name="Tice H."/>
            <person name="Pitluck S."/>
            <person name="Brettin T."/>
            <person name="Bruce D."/>
            <person name="Han C."/>
            <person name="Tapia R."/>
            <person name="Gilna P."/>
            <person name="Kiss H."/>
            <person name="Schmutz J."/>
            <person name="Larimer F."/>
            <person name="Land M."/>
            <person name="Hauser L."/>
            <person name="Kyrpides N."/>
            <person name="Lykidis A."/>
            <person name="Richardson P."/>
        </authorList>
    </citation>
    <scope>NUCLEOTIDE SEQUENCE [LARGE SCALE GENOMIC DNA]</scope>
    <source>
        <strain evidence="2">OS217 / ATCC BAA-1090 / DSM 15013</strain>
    </source>
</reference>
<dbReference type="eggNOG" id="ENOG502ZB9Q">
    <property type="taxonomic scope" value="Bacteria"/>
</dbReference>
<name>Q12JP7_SHEDO</name>
<dbReference type="STRING" id="318161.Sden_3051"/>
<accession>Q12JP7</accession>
<dbReference type="OrthoDB" id="1118033at2"/>
<proteinExistence type="predicted"/>
<dbReference type="RefSeq" id="WP_011497475.1">
    <property type="nucleotide sequence ID" value="NC_007954.1"/>
</dbReference>
<dbReference type="HOGENOM" id="CLU_1213257_0_0_6"/>
<keyword evidence="2" id="KW-1185">Reference proteome</keyword>
<dbReference type="Proteomes" id="UP000001982">
    <property type="component" value="Chromosome"/>
</dbReference>
<evidence type="ECO:0000313" key="1">
    <source>
        <dbReference type="EMBL" id="ABE56329.1"/>
    </source>
</evidence>
<dbReference type="AlphaFoldDB" id="Q12JP7"/>
<dbReference type="EMBL" id="CP000302">
    <property type="protein sequence ID" value="ABE56329.1"/>
    <property type="molecule type" value="Genomic_DNA"/>
</dbReference>
<sequence length="230" mass="25829">MEQVFAVEIQHFKKVSKLPNAWSNQDYHALMALMDLDEGLDGMDASELREMCMMSLSDLEPAAAAKIVLTHQFSEQLVEGKIDQLSHDLAGDKMWEEYSDCQLHHKLFSCYALLREAFNGIFAEPTGVIFSVKVSADEEGLKVFDETPHAAMVRLLAKGLSPDALLHRLYEDQLMGDTFEEATGILWRCEQSSASSQSREFNLISSAFWFAALEDVQDFSGETHGDVKPE</sequence>
<organism evidence="1 2">
    <name type="scientific">Shewanella denitrificans (strain OS217 / ATCC BAA-1090 / DSM 15013)</name>
    <dbReference type="NCBI Taxonomy" id="318161"/>
    <lineage>
        <taxon>Bacteria</taxon>
        <taxon>Pseudomonadati</taxon>
        <taxon>Pseudomonadota</taxon>
        <taxon>Gammaproteobacteria</taxon>
        <taxon>Alteromonadales</taxon>
        <taxon>Shewanellaceae</taxon>
        <taxon>Shewanella</taxon>
    </lineage>
</organism>
<evidence type="ECO:0000313" key="2">
    <source>
        <dbReference type="Proteomes" id="UP000001982"/>
    </source>
</evidence>
<protein>
    <submittedName>
        <fullName evidence="1">Uncharacterized protein</fullName>
    </submittedName>
</protein>
<dbReference type="KEGG" id="sdn:Sden_3051"/>
<gene>
    <name evidence="1" type="ordered locus">Sden_3051</name>
</gene>